<accession>A0ABT1RSR1</accession>
<reference evidence="2 3" key="1">
    <citation type="submission" date="2022-06" db="EMBL/GenBank/DDBJ databases">
        <title>Isolation of gut microbiota from human fecal samples.</title>
        <authorList>
            <person name="Pamer E.G."/>
            <person name="Barat B."/>
            <person name="Waligurski E."/>
            <person name="Medina S."/>
            <person name="Paddock L."/>
            <person name="Mostad J."/>
        </authorList>
    </citation>
    <scope>NUCLEOTIDE SEQUENCE [LARGE SCALE GENOMIC DNA]</scope>
    <source>
        <strain evidence="2 3">SL.3.17</strain>
    </source>
</reference>
<dbReference type="EMBL" id="JANFXK010000022">
    <property type="protein sequence ID" value="MCQ4638191.1"/>
    <property type="molecule type" value="Genomic_DNA"/>
</dbReference>
<evidence type="ECO:0000313" key="3">
    <source>
        <dbReference type="Proteomes" id="UP001524502"/>
    </source>
</evidence>
<keyword evidence="3" id="KW-1185">Reference proteome</keyword>
<feature type="transmembrane region" description="Helical" evidence="1">
    <location>
        <begin position="15"/>
        <end position="34"/>
    </location>
</feature>
<sequence length="259" mass="28993">MAEIRENWVIEKRTIAAVSVMAVCIVAIVAATVITMQKYRLDLPTLQNPKIKNLKIEIPNERLESEETDKVMLYRYTSDEETGVTIDEKAAGSASLTPEKAGQTIVEKIIAPMEKHGAIAYKAEVSSKEQGPLDQETGKPIVTRNVLFSDFEINGTPLEHAEIDMTIGENGDIWNVKNGLRPFEPYREVDIISAAEAMKRITKDYSHFKMERNADNLVIENVELGYWNSDAGDYMQPVWIFKGKADGKIEAKAYVPAAK</sequence>
<name>A0ABT1RSR1_9FIRM</name>
<organism evidence="2 3">
    <name type="scientific">Anaerovorax odorimutans</name>
    <dbReference type="NCBI Taxonomy" id="109327"/>
    <lineage>
        <taxon>Bacteria</taxon>
        <taxon>Bacillati</taxon>
        <taxon>Bacillota</taxon>
        <taxon>Clostridia</taxon>
        <taxon>Peptostreptococcales</taxon>
        <taxon>Anaerovoracaceae</taxon>
        <taxon>Anaerovorax</taxon>
    </lineage>
</organism>
<protein>
    <recommendedName>
        <fullName evidence="4">Regulatory protein YycH-like domain-containing protein</fullName>
    </recommendedName>
</protein>
<dbReference type="Proteomes" id="UP001524502">
    <property type="component" value="Unassembled WGS sequence"/>
</dbReference>
<evidence type="ECO:0000256" key="1">
    <source>
        <dbReference type="SAM" id="Phobius"/>
    </source>
</evidence>
<comment type="caution">
    <text evidence="2">The sequence shown here is derived from an EMBL/GenBank/DDBJ whole genome shotgun (WGS) entry which is preliminary data.</text>
</comment>
<keyword evidence="1" id="KW-0472">Membrane</keyword>
<keyword evidence="1" id="KW-1133">Transmembrane helix</keyword>
<gene>
    <name evidence="2" type="ORF">NE619_15760</name>
</gene>
<evidence type="ECO:0008006" key="4">
    <source>
        <dbReference type="Google" id="ProtNLM"/>
    </source>
</evidence>
<keyword evidence="1" id="KW-0812">Transmembrane</keyword>
<proteinExistence type="predicted"/>
<evidence type="ECO:0000313" key="2">
    <source>
        <dbReference type="EMBL" id="MCQ4638191.1"/>
    </source>
</evidence>